<organism evidence="1 2">
    <name type="scientific">Dyadobacter helix</name>
    <dbReference type="NCBI Taxonomy" id="2822344"/>
    <lineage>
        <taxon>Bacteria</taxon>
        <taxon>Pseudomonadati</taxon>
        <taxon>Bacteroidota</taxon>
        <taxon>Cytophagia</taxon>
        <taxon>Cytophagales</taxon>
        <taxon>Spirosomataceae</taxon>
        <taxon>Dyadobacter</taxon>
    </lineage>
</organism>
<protein>
    <submittedName>
        <fullName evidence="1">Uncharacterized protein</fullName>
    </submittedName>
</protein>
<gene>
    <name evidence="1" type="ORF">DYBT9275_01350</name>
</gene>
<dbReference type="RefSeq" id="WP_215238009.1">
    <property type="nucleotide sequence ID" value="NZ_CAJRAF010000001.1"/>
</dbReference>
<keyword evidence="2" id="KW-1185">Reference proteome</keyword>
<accession>A0A916JB34</accession>
<evidence type="ECO:0000313" key="2">
    <source>
        <dbReference type="Proteomes" id="UP000680038"/>
    </source>
</evidence>
<sequence>MQFRIAFILAIFLIPLSSYSQTDSLIIKGQILNLNGRLYRQASVVTFSRNNILQPQSELSKQAPLQPDGTFRVSLPIFYQQEEFYLDYGGKAFTTFLGSPGEIQITFDGDSLATAKRLFYFSGVNADANNQYYSYLESENKSFTSNKTLGVDFYKTFWDNSPDEALRAAEQRAQLRKSALTQVSAKAILSPALKTWVSSLAEDEKQQNIYEYVLANRLELGTKIADSIQRLNNPPLTAQRATWLARFGSYADAKVEDKKSLSPGRNNSLPVKTMADLFLNNTPNLTEAEREKLTDLKKNGAGEKSDVDFMSRLFGRNEPVLNLLFDFERESRVYRELFDSTALDFLNARYLSNNFYKFSYNQQIALNKHIQTRLKFPQLKKSLAELVSLEVKDSSDIRKFVSFKDVRSYPVEVIPGYWISASNDRGNTWLNDVLQKYIGKTLYLVKWNLEDAKSREDLEYMAGIRAQLPPSVEIIYLHLQDEQELISTDLARQYIVRHNLKGIHMFLNSNQVMDLIFRLNPSEPATYAIIKPNGKFHSKNAPAPNAPEKLIPAILNAEK</sequence>
<evidence type="ECO:0000313" key="1">
    <source>
        <dbReference type="EMBL" id="CAG4994238.1"/>
    </source>
</evidence>
<dbReference type="EMBL" id="CAJRAF010000001">
    <property type="protein sequence ID" value="CAG4994238.1"/>
    <property type="molecule type" value="Genomic_DNA"/>
</dbReference>
<proteinExistence type="predicted"/>
<reference evidence="1" key="1">
    <citation type="submission" date="2021-04" db="EMBL/GenBank/DDBJ databases">
        <authorList>
            <person name="Rodrigo-Torres L."/>
            <person name="Arahal R. D."/>
            <person name="Lucena T."/>
        </authorList>
    </citation>
    <scope>NUCLEOTIDE SEQUENCE</scope>
    <source>
        <strain evidence="1">CECT 9275</strain>
    </source>
</reference>
<name>A0A916JB34_9BACT</name>
<comment type="caution">
    <text evidence="1">The sequence shown here is derived from an EMBL/GenBank/DDBJ whole genome shotgun (WGS) entry which is preliminary data.</text>
</comment>
<dbReference type="AlphaFoldDB" id="A0A916JB34"/>
<dbReference type="Proteomes" id="UP000680038">
    <property type="component" value="Unassembled WGS sequence"/>
</dbReference>